<evidence type="ECO:0000259" key="2">
    <source>
        <dbReference type="Pfam" id="PF02752"/>
    </source>
</evidence>
<dbReference type="InterPro" id="IPR014752">
    <property type="entry name" value="Arrestin-like_C"/>
</dbReference>
<dbReference type="GO" id="GO:0015031">
    <property type="term" value="P:protein transport"/>
    <property type="evidence" value="ECO:0007669"/>
    <property type="project" value="TreeGrafter"/>
</dbReference>
<organism evidence="3 4">
    <name type="scientific">Mucor saturninus</name>
    <dbReference type="NCBI Taxonomy" id="64648"/>
    <lineage>
        <taxon>Eukaryota</taxon>
        <taxon>Fungi</taxon>
        <taxon>Fungi incertae sedis</taxon>
        <taxon>Mucoromycota</taxon>
        <taxon>Mucoromycotina</taxon>
        <taxon>Mucoromycetes</taxon>
        <taxon>Mucorales</taxon>
        <taxon>Mucorineae</taxon>
        <taxon>Mucoraceae</taxon>
        <taxon>Mucor</taxon>
    </lineage>
</organism>
<dbReference type="PANTHER" id="PTHR11188">
    <property type="entry name" value="ARRESTIN DOMAIN CONTAINING PROTEIN"/>
    <property type="match status" value="1"/>
</dbReference>
<reference evidence="3" key="1">
    <citation type="submission" date="2020-12" db="EMBL/GenBank/DDBJ databases">
        <title>Metabolic potential, ecology and presence of endohyphal bacteria is reflected in genomic diversity of Mucoromycotina.</title>
        <authorList>
            <person name="Muszewska A."/>
            <person name="Okrasinska A."/>
            <person name="Steczkiewicz K."/>
            <person name="Drgas O."/>
            <person name="Orlowska M."/>
            <person name="Perlinska-Lenart U."/>
            <person name="Aleksandrzak-Piekarczyk T."/>
            <person name="Szatraj K."/>
            <person name="Zielenkiewicz U."/>
            <person name="Pilsyk S."/>
            <person name="Malc E."/>
            <person name="Mieczkowski P."/>
            <person name="Kruszewska J.S."/>
            <person name="Biernat P."/>
            <person name="Pawlowska J."/>
        </authorList>
    </citation>
    <scope>NUCLEOTIDE SEQUENCE</scope>
    <source>
        <strain evidence="3">WA0000017839</strain>
    </source>
</reference>
<proteinExistence type="predicted"/>
<dbReference type="InterPro" id="IPR050357">
    <property type="entry name" value="Arrestin_domain-protein"/>
</dbReference>
<comment type="caution">
    <text evidence="3">The sequence shown here is derived from an EMBL/GenBank/DDBJ whole genome shotgun (WGS) entry which is preliminary data.</text>
</comment>
<dbReference type="EMBL" id="JAEPRD010000172">
    <property type="protein sequence ID" value="KAG2195379.1"/>
    <property type="molecule type" value="Genomic_DNA"/>
</dbReference>
<dbReference type="Gene3D" id="2.60.40.640">
    <property type="match status" value="1"/>
</dbReference>
<dbReference type="Proteomes" id="UP000603453">
    <property type="component" value="Unassembled WGS sequence"/>
</dbReference>
<dbReference type="Pfam" id="PF02752">
    <property type="entry name" value="Arrestin_C"/>
    <property type="match status" value="1"/>
</dbReference>
<dbReference type="AlphaFoldDB" id="A0A8H7QN63"/>
<accession>A0A8H7QN63</accession>
<feature type="domain" description="Arrestin C-terminal-like" evidence="2">
    <location>
        <begin position="174"/>
        <end position="310"/>
    </location>
</feature>
<protein>
    <recommendedName>
        <fullName evidence="2">Arrestin C-terminal-like domain-containing protein</fullName>
    </recommendedName>
</protein>
<gene>
    <name evidence="3" type="ORF">INT47_004487</name>
</gene>
<sequence>MGKMGIKPFISINLKEDRAYYQDENIPIVIGLRLEKEWRNPSLFVSFKGYASSYKSSTRQHNEKIFEDDKSIPIEKYDKQPYNITYEIDHFVKVGEGKEIPSSKDHEGGNGGKIEYMIEVRLESIGFLGYTKPLARQIIIVKLLEKLDISKNRLIESRKSTDYWPVASRKADMCQLSAYIPHEGWLRGASVEVQIDFKQPVSYNHVSYVTVELVSQESIALAKDSVLDLSYKLNEKTISKDTRDVEMHSTINQMRVFNQHISFSLLPELIPTISTSVAKVVNLSYKLRVSVVLPGKNKNLRVDLPLVIGTTTTLTSEPNDKPHTRAAVPNMTDYQDDPGEYTTDSDRSSPCSIRCSECALPFTLTMPQPPVDYHDCPEDYLQAAAEGNTYLSPASSTAYMSPIVNASSTSSPIPYHSANTSDTSRTYECFTQKPASRF</sequence>
<name>A0A8H7QN63_9FUNG</name>
<dbReference type="OrthoDB" id="2333384at2759"/>
<dbReference type="PANTHER" id="PTHR11188:SF17">
    <property type="entry name" value="FI21816P1"/>
    <property type="match status" value="1"/>
</dbReference>
<feature type="region of interest" description="Disordered" evidence="1">
    <location>
        <begin position="315"/>
        <end position="348"/>
    </location>
</feature>
<evidence type="ECO:0000313" key="4">
    <source>
        <dbReference type="Proteomes" id="UP000603453"/>
    </source>
</evidence>
<evidence type="ECO:0000313" key="3">
    <source>
        <dbReference type="EMBL" id="KAG2195379.1"/>
    </source>
</evidence>
<dbReference type="GO" id="GO:0005737">
    <property type="term" value="C:cytoplasm"/>
    <property type="evidence" value="ECO:0007669"/>
    <property type="project" value="TreeGrafter"/>
</dbReference>
<dbReference type="InterPro" id="IPR011022">
    <property type="entry name" value="Arrestin_C-like"/>
</dbReference>
<keyword evidence="4" id="KW-1185">Reference proteome</keyword>
<evidence type="ECO:0000256" key="1">
    <source>
        <dbReference type="SAM" id="MobiDB-lite"/>
    </source>
</evidence>